<keyword evidence="1" id="KW-0802">TPR repeat</keyword>
<sequence length="460" mass="51551">MKTRITILLAALFIGLNIGFAQQDEECMTKLSIFHEYVKAKNYDAAYQPWMDVRSKCPKFNNAIYVDGEKILTDKIEKATGADKATYINDLIKLWAERGEHFASKTPKGEYGAQTGQLMYDNRALLKKTNEELYAAFDTAYKLDKKTFTNPQSLYTYFSLMVDLFDAGKKPAEDLFNKYDDIVEKVEEEVKNYSESLNVLIEKETAGTELTSKESQYKAYYESYLAAYDQISAGIDEKMGTRANCGILIPLYQKNFEENKGNAVWLQRAAGKMSEKECTDDPLFFKLVNAYHELSPSANSAFYLGILKDKENKSNEAIAFYKQAIELETDNFKKSSLNNRIALKLKSKGSYSQARTFFREALRLNPSNGRPYLSIAAMYAASANDCGDTNFNKRAVYWLAADEAQKAARVDSKLSGASAQSAANYLSKAPSKSDIFTCGCSGQVIKIGCWIGASVTVPKI</sequence>
<evidence type="ECO:0000313" key="4">
    <source>
        <dbReference type="EMBL" id="MEN3325011.1"/>
    </source>
</evidence>
<dbReference type="SUPFAM" id="SSF48452">
    <property type="entry name" value="TPR-like"/>
    <property type="match status" value="1"/>
</dbReference>
<name>A0ABV0AD51_9FLAO</name>
<protein>
    <recommendedName>
        <fullName evidence="6">Tetratricopeptide repeat protein</fullName>
    </recommendedName>
</protein>
<feature type="repeat" description="TPR" evidence="1">
    <location>
        <begin position="335"/>
        <end position="368"/>
    </location>
</feature>
<evidence type="ECO:0000256" key="2">
    <source>
        <dbReference type="SAM" id="Coils"/>
    </source>
</evidence>
<proteinExistence type="predicted"/>
<accession>A0ABV0AD51</accession>
<keyword evidence="5" id="KW-1185">Reference proteome</keyword>
<evidence type="ECO:0008006" key="6">
    <source>
        <dbReference type="Google" id="ProtNLM"/>
    </source>
</evidence>
<keyword evidence="3" id="KW-0732">Signal</keyword>
<gene>
    <name evidence="4" type="ORF">VP395_14830</name>
</gene>
<comment type="caution">
    <text evidence="4">The sequence shown here is derived from an EMBL/GenBank/DDBJ whole genome shotgun (WGS) entry which is preliminary data.</text>
</comment>
<dbReference type="SMART" id="SM00028">
    <property type="entry name" value="TPR"/>
    <property type="match status" value="2"/>
</dbReference>
<evidence type="ECO:0000256" key="3">
    <source>
        <dbReference type="SAM" id="SignalP"/>
    </source>
</evidence>
<feature type="coiled-coil region" evidence="2">
    <location>
        <begin position="176"/>
        <end position="203"/>
    </location>
</feature>
<feature type="chain" id="PRO_5045688466" description="Tetratricopeptide repeat protein" evidence="3">
    <location>
        <begin position="24"/>
        <end position="460"/>
    </location>
</feature>
<dbReference type="Pfam" id="PF13181">
    <property type="entry name" value="TPR_8"/>
    <property type="match status" value="2"/>
</dbReference>
<dbReference type="EMBL" id="JAZHYP010000010">
    <property type="protein sequence ID" value="MEN3325011.1"/>
    <property type="molecule type" value="Genomic_DNA"/>
</dbReference>
<dbReference type="RefSeq" id="WP_346242812.1">
    <property type="nucleotide sequence ID" value="NZ_JAZHYP010000010.1"/>
</dbReference>
<dbReference type="PROSITE" id="PS50005">
    <property type="entry name" value="TPR"/>
    <property type="match status" value="2"/>
</dbReference>
<dbReference type="Gene3D" id="1.25.40.10">
    <property type="entry name" value="Tetratricopeptide repeat domain"/>
    <property type="match status" value="1"/>
</dbReference>
<keyword evidence="2" id="KW-0175">Coiled coil</keyword>
<dbReference type="Proteomes" id="UP001416393">
    <property type="component" value="Unassembled WGS sequence"/>
</dbReference>
<feature type="repeat" description="TPR" evidence="1">
    <location>
        <begin position="298"/>
        <end position="331"/>
    </location>
</feature>
<feature type="signal peptide" evidence="3">
    <location>
        <begin position="1"/>
        <end position="23"/>
    </location>
</feature>
<evidence type="ECO:0000313" key="5">
    <source>
        <dbReference type="Proteomes" id="UP001416393"/>
    </source>
</evidence>
<reference evidence="4 5" key="1">
    <citation type="submission" date="2024-01" db="EMBL/GenBank/DDBJ databases">
        <title>Mariniflexile litorale sp. nov., isolated from the shallow sediments of the Sea of Japan.</title>
        <authorList>
            <person name="Romanenko L."/>
            <person name="Bystritskaya E."/>
            <person name="Isaeva M."/>
        </authorList>
    </citation>
    <scope>NUCLEOTIDE SEQUENCE [LARGE SCALE GENOMIC DNA]</scope>
    <source>
        <strain evidence="4 5">KCTC 32427</strain>
    </source>
</reference>
<dbReference type="InterPro" id="IPR011990">
    <property type="entry name" value="TPR-like_helical_dom_sf"/>
</dbReference>
<organism evidence="4 5">
    <name type="scientific">Mariniflexile soesokkakense</name>
    <dbReference type="NCBI Taxonomy" id="1343160"/>
    <lineage>
        <taxon>Bacteria</taxon>
        <taxon>Pseudomonadati</taxon>
        <taxon>Bacteroidota</taxon>
        <taxon>Flavobacteriia</taxon>
        <taxon>Flavobacteriales</taxon>
        <taxon>Flavobacteriaceae</taxon>
        <taxon>Mariniflexile</taxon>
    </lineage>
</organism>
<dbReference type="InterPro" id="IPR019734">
    <property type="entry name" value="TPR_rpt"/>
</dbReference>
<evidence type="ECO:0000256" key="1">
    <source>
        <dbReference type="PROSITE-ProRule" id="PRU00339"/>
    </source>
</evidence>